<feature type="chain" id="PRO_5010197756" description="DUF6268 domain-containing protein" evidence="1">
    <location>
        <begin position="22"/>
        <end position="202"/>
    </location>
</feature>
<dbReference type="RefSeq" id="WP_254780828.1">
    <property type="nucleotide sequence ID" value="NZ_FMYE01000018.1"/>
</dbReference>
<feature type="signal peptide" evidence="1">
    <location>
        <begin position="1"/>
        <end position="21"/>
    </location>
</feature>
<dbReference type="Proteomes" id="UP000183670">
    <property type="component" value="Unassembled WGS sequence"/>
</dbReference>
<dbReference type="EMBL" id="FMYE01000018">
    <property type="protein sequence ID" value="SDB77227.1"/>
    <property type="molecule type" value="Genomic_DNA"/>
</dbReference>
<organism evidence="3 4">
    <name type="scientific">Bacteroides ovatus</name>
    <dbReference type="NCBI Taxonomy" id="28116"/>
    <lineage>
        <taxon>Bacteria</taxon>
        <taxon>Pseudomonadati</taxon>
        <taxon>Bacteroidota</taxon>
        <taxon>Bacteroidia</taxon>
        <taxon>Bacteroidales</taxon>
        <taxon>Bacteroidaceae</taxon>
        <taxon>Bacteroides</taxon>
    </lineage>
</organism>
<reference evidence="3 4" key="1">
    <citation type="submission" date="2016-10" db="EMBL/GenBank/DDBJ databases">
        <authorList>
            <person name="de Groot N.N."/>
        </authorList>
    </citation>
    <scope>NUCLEOTIDE SEQUENCE [LARGE SCALE GENOMIC DNA]</scope>
    <source>
        <strain evidence="3 4">NLAE-zl-C500</strain>
    </source>
</reference>
<evidence type="ECO:0000313" key="4">
    <source>
        <dbReference type="Proteomes" id="UP000183670"/>
    </source>
</evidence>
<dbReference type="InterPro" id="IPR046235">
    <property type="entry name" value="DUF6268"/>
</dbReference>
<evidence type="ECO:0000259" key="2">
    <source>
        <dbReference type="Pfam" id="PF19783"/>
    </source>
</evidence>
<proteinExistence type="predicted"/>
<keyword evidence="1" id="KW-0732">Signal</keyword>
<name>A0A1G6G5D8_BACOV</name>
<protein>
    <recommendedName>
        <fullName evidence="2">DUF6268 domain-containing protein</fullName>
    </recommendedName>
</protein>
<accession>A0A1G6G5D8</accession>
<dbReference type="Pfam" id="PF19783">
    <property type="entry name" value="DUF6268"/>
    <property type="match status" value="1"/>
</dbReference>
<evidence type="ECO:0000256" key="1">
    <source>
        <dbReference type="SAM" id="SignalP"/>
    </source>
</evidence>
<gene>
    <name evidence="3" type="ORF">SAMN05192581_101895</name>
</gene>
<sequence length="202" mass="22460">MRIILLSAFALFLLLPENIQAQVTVKTGYISSSRYKDENGQYLGKGDMCFVEGNVNIPVSQKMNERNQPTLWMISAGGSYTAMNNKNLQSYIDIDQIINMQLSVTNIRPISKKWLLLTTVGAGVYTSSDVKLKNVLGQGGVIFIRQFKSNLSLGAGLAVNNTFGYPMVFPAIYFDWSTEGRYQIKVSMLNAMEVSAGMKMNK</sequence>
<dbReference type="AlphaFoldDB" id="A0A1G6G5D8"/>
<evidence type="ECO:0000313" key="3">
    <source>
        <dbReference type="EMBL" id="SDB77227.1"/>
    </source>
</evidence>
<feature type="domain" description="DUF6268" evidence="2">
    <location>
        <begin position="18"/>
        <end position="202"/>
    </location>
</feature>